<dbReference type="Proteomes" id="UP000323506">
    <property type="component" value="Chromosome A08"/>
</dbReference>
<dbReference type="AlphaFoldDB" id="A0A5D2FM65"/>
<sequence>MKLKLLYRLCPLTIKPLDLFFEHIFHFLINSLLHRCEDHQRKFEASVHYLSRIGSVIGFSRRQLNWNASLVVFFQGKYGGFLPMHILLTKEPVTCPVRQIGGCF</sequence>
<dbReference type="EMBL" id="CM017695">
    <property type="protein sequence ID" value="TYH06831.1"/>
    <property type="molecule type" value="Genomic_DNA"/>
</dbReference>
<keyword evidence="2" id="KW-1185">Reference proteome</keyword>
<accession>A0A5D2FM65</accession>
<protein>
    <submittedName>
        <fullName evidence="1">Uncharacterized protein</fullName>
    </submittedName>
</protein>
<reference evidence="1 2" key="1">
    <citation type="submission" date="2019-06" db="EMBL/GenBank/DDBJ databases">
        <title>WGS assembly of Gossypium darwinii.</title>
        <authorList>
            <person name="Chen Z.J."/>
            <person name="Sreedasyam A."/>
            <person name="Ando A."/>
            <person name="Song Q."/>
            <person name="De L."/>
            <person name="Hulse-Kemp A."/>
            <person name="Ding M."/>
            <person name="Ye W."/>
            <person name="Kirkbride R."/>
            <person name="Jenkins J."/>
            <person name="Plott C."/>
            <person name="Lovell J."/>
            <person name="Lin Y.-M."/>
            <person name="Vaughn R."/>
            <person name="Liu B."/>
            <person name="Li W."/>
            <person name="Simpson S."/>
            <person name="Scheffler B."/>
            <person name="Saski C."/>
            <person name="Grover C."/>
            <person name="Hu G."/>
            <person name="Conover J."/>
            <person name="Carlson J."/>
            <person name="Shu S."/>
            <person name="Boston L."/>
            <person name="Williams M."/>
            <person name="Peterson D."/>
            <person name="Mcgee K."/>
            <person name="Jones D."/>
            <person name="Wendel J."/>
            <person name="Stelly D."/>
            <person name="Grimwood J."/>
            <person name="Schmutz J."/>
        </authorList>
    </citation>
    <scope>NUCLEOTIDE SEQUENCE [LARGE SCALE GENOMIC DNA]</scope>
    <source>
        <strain evidence="1">1808015.09</strain>
    </source>
</reference>
<gene>
    <name evidence="1" type="ORF">ES288_A08G184900v1</name>
</gene>
<name>A0A5D2FM65_GOSDA</name>
<organism evidence="1 2">
    <name type="scientific">Gossypium darwinii</name>
    <name type="common">Darwin's cotton</name>
    <name type="synonym">Gossypium barbadense var. darwinii</name>
    <dbReference type="NCBI Taxonomy" id="34276"/>
    <lineage>
        <taxon>Eukaryota</taxon>
        <taxon>Viridiplantae</taxon>
        <taxon>Streptophyta</taxon>
        <taxon>Embryophyta</taxon>
        <taxon>Tracheophyta</taxon>
        <taxon>Spermatophyta</taxon>
        <taxon>Magnoliopsida</taxon>
        <taxon>eudicotyledons</taxon>
        <taxon>Gunneridae</taxon>
        <taxon>Pentapetalae</taxon>
        <taxon>rosids</taxon>
        <taxon>malvids</taxon>
        <taxon>Malvales</taxon>
        <taxon>Malvaceae</taxon>
        <taxon>Malvoideae</taxon>
        <taxon>Gossypium</taxon>
    </lineage>
</organism>
<evidence type="ECO:0000313" key="1">
    <source>
        <dbReference type="EMBL" id="TYH06831.1"/>
    </source>
</evidence>
<evidence type="ECO:0000313" key="2">
    <source>
        <dbReference type="Proteomes" id="UP000323506"/>
    </source>
</evidence>
<proteinExistence type="predicted"/>